<dbReference type="NCBIfam" id="TIGR00041">
    <property type="entry name" value="DTMP_kinase"/>
    <property type="match status" value="1"/>
</dbReference>
<evidence type="ECO:0000256" key="3">
    <source>
        <dbReference type="ARBA" id="ARBA00017144"/>
    </source>
</evidence>
<dbReference type="InterPro" id="IPR018095">
    <property type="entry name" value="Thymidylate_kin_CS"/>
</dbReference>
<dbReference type="GO" id="GO:0006235">
    <property type="term" value="P:dTTP biosynthetic process"/>
    <property type="evidence" value="ECO:0007669"/>
    <property type="project" value="UniProtKB-UniRule"/>
</dbReference>
<comment type="similarity">
    <text evidence="1 11">Belongs to the thymidylate kinase family.</text>
</comment>
<dbReference type="AlphaFoldDB" id="A0A0H3DK89"/>
<keyword evidence="8 11" id="KW-0067">ATP-binding</keyword>
<dbReference type="InterPro" id="IPR039430">
    <property type="entry name" value="Thymidylate_kin-like_dom"/>
</dbReference>
<protein>
    <recommendedName>
        <fullName evidence="3 11">Thymidylate kinase</fullName>
        <ecNumber evidence="2 11">2.7.4.9</ecNumber>
    </recommendedName>
    <alternativeName>
        <fullName evidence="11">dTMP kinase</fullName>
    </alternativeName>
</protein>
<dbReference type="Proteomes" id="UP000007756">
    <property type="component" value="Chromosome"/>
</dbReference>
<keyword evidence="5 11" id="KW-0545">Nucleotide biosynthesis</keyword>
<keyword evidence="7 11" id="KW-0418">Kinase</keyword>
<dbReference type="PATRIC" id="fig|722438.3.peg.7"/>
<proteinExistence type="inferred from homology"/>
<dbReference type="GO" id="GO:0005524">
    <property type="term" value="F:ATP binding"/>
    <property type="evidence" value="ECO:0007669"/>
    <property type="project" value="UniProtKB-UniRule"/>
</dbReference>
<dbReference type="STRING" id="722438.F539_00030"/>
<evidence type="ECO:0000313" key="13">
    <source>
        <dbReference type="EMBL" id="ADK86798.1"/>
    </source>
</evidence>
<keyword evidence="4 11" id="KW-0808">Transferase</keyword>
<evidence type="ECO:0000256" key="4">
    <source>
        <dbReference type="ARBA" id="ARBA00022679"/>
    </source>
</evidence>
<evidence type="ECO:0000313" key="14">
    <source>
        <dbReference type="Proteomes" id="UP000007756"/>
    </source>
</evidence>
<dbReference type="Pfam" id="PF02223">
    <property type="entry name" value="Thymidylate_kin"/>
    <property type="match status" value="1"/>
</dbReference>
<dbReference type="KEGG" id="mpj:MPNE_0007"/>
<dbReference type="HAMAP" id="MF_00165">
    <property type="entry name" value="Thymidylate_kinase"/>
    <property type="match status" value="1"/>
</dbReference>
<evidence type="ECO:0000256" key="1">
    <source>
        <dbReference type="ARBA" id="ARBA00009776"/>
    </source>
</evidence>
<sequence length="210" mass="23711">MKQGVFVAIEGVDGAGKTVLLEAFKQRFPQSFLGFKTLFSREPGGTPLAEKIRALLLHEAMEPLTEAYLFAASRTEHVRQLIQPALQQKQLVIVDRFVWSSYAYQGLIKKVGLDVVKKLNADAVGDSMPDFTFIVDCDFETALNRMAKRGQDNLLDNTVKKQADFNTMRQYYHSLVDNKRVFLLDGQNQTGCLEQFIEQLSQCLTQPTLS</sequence>
<evidence type="ECO:0000256" key="2">
    <source>
        <dbReference type="ARBA" id="ARBA00012980"/>
    </source>
</evidence>
<dbReference type="PROSITE" id="PS01331">
    <property type="entry name" value="THYMIDYLATE_KINASE"/>
    <property type="match status" value="1"/>
</dbReference>
<dbReference type="Gene3D" id="3.40.50.300">
    <property type="entry name" value="P-loop containing nucleotide triphosphate hydrolases"/>
    <property type="match status" value="1"/>
</dbReference>
<evidence type="ECO:0000256" key="5">
    <source>
        <dbReference type="ARBA" id="ARBA00022727"/>
    </source>
</evidence>
<evidence type="ECO:0000256" key="7">
    <source>
        <dbReference type="ARBA" id="ARBA00022777"/>
    </source>
</evidence>
<dbReference type="SMR" id="A0A0H3DK89"/>
<dbReference type="GO" id="GO:0006233">
    <property type="term" value="P:dTDP biosynthetic process"/>
    <property type="evidence" value="ECO:0007669"/>
    <property type="project" value="InterPro"/>
</dbReference>
<dbReference type="GO" id="GO:0005829">
    <property type="term" value="C:cytosol"/>
    <property type="evidence" value="ECO:0007669"/>
    <property type="project" value="TreeGrafter"/>
</dbReference>
<evidence type="ECO:0000256" key="11">
    <source>
        <dbReference type="HAMAP-Rule" id="MF_00165"/>
    </source>
</evidence>
<comment type="catalytic activity">
    <reaction evidence="9 11">
        <text>dTMP + ATP = dTDP + ADP</text>
        <dbReference type="Rhea" id="RHEA:13517"/>
        <dbReference type="ChEBI" id="CHEBI:30616"/>
        <dbReference type="ChEBI" id="CHEBI:58369"/>
        <dbReference type="ChEBI" id="CHEBI:63528"/>
        <dbReference type="ChEBI" id="CHEBI:456216"/>
        <dbReference type="EC" id="2.7.4.9"/>
    </reaction>
</comment>
<evidence type="ECO:0000259" key="12">
    <source>
        <dbReference type="Pfam" id="PF02223"/>
    </source>
</evidence>
<dbReference type="PANTHER" id="PTHR10344:SF4">
    <property type="entry name" value="UMP-CMP KINASE 2, MITOCHONDRIAL"/>
    <property type="match status" value="1"/>
</dbReference>
<name>A0A0H3DK89_MYCPB</name>
<dbReference type="InterPro" id="IPR027417">
    <property type="entry name" value="P-loop_NTPase"/>
</dbReference>
<organism evidence="13 14">
    <name type="scientific">Mycoplasmoides pneumoniae (strain ATCC 15531 / DSM 23978 / CIP 103766 / NBRC 14401 / NCTC 10119 / FH)</name>
    <name type="common">Mycoplasma pneumoniae</name>
    <dbReference type="NCBI Taxonomy" id="722438"/>
    <lineage>
        <taxon>Bacteria</taxon>
        <taxon>Bacillati</taxon>
        <taxon>Mycoplasmatota</taxon>
        <taxon>Mycoplasmoidales</taxon>
        <taxon>Mycoplasmoidaceae</taxon>
        <taxon>Mycoplasmoides</taxon>
    </lineage>
</organism>
<accession>A0A0H3DK89</accession>
<dbReference type="InterPro" id="IPR018094">
    <property type="entry name" value="Thymidylate_kinase"/>
</dbReference>
<dbReference type="eggNOG" id="COG0125">
    <property type="taxonomic scope" value="Bacteria"/>
</dbReference>
<evidence type="ECO:0000256" key="9">
    <source>
        <dbReference type="ARBA" id="ARBA00048743"/>
    </source>
</evidence>
<feature type="domain" description="Thymidylate kinase-like" evidence="12">
    <location>
        <begin position="9"/>
        <end position="197"/>
    </location>
</feature>
<dbReference type="RefSeq" id="WP_010874363.1">
    <property type="nucleotide sequence ID" value="NZ_CP010546.1"/>
</dbReference>
<dbReference type="PaxDb" id="722438-MPNE_0007"/>
<keyword evidence="6 11" id="KW-0547">Nucleotide-binding</keyword>
<feature type="binding site" evidence="11">
    <location>
        <begin position="11"/>
        <end position="18"/>
    </location>
    <ligand>
        <name>ATP</name>
        <dbReference type="ChEBI" id="CHEBI:30616"/>
    </ligand>
</feature>
<dbReference type="EMBL" id="CP002077">
    <property type="protein sequence ID" value="ADK86798.1"/>
    <property type="molecule type" value="Genomic_DNA"/>
</dbReference>
<evidence type="ECO:0000256" key="6">
    <source>
        <dbReference type="ARBA" id="ARBA00022741"/>
    </source>
</evidence>
<dbReference type="GeneID" id="66609355"/>
<dbReference type="EC" id="2.7.4.9" evidence="2 11"/>
<dbReference type="PANTHER" id="PTHR10344">
    <property type="entry name" value="THYMIDYLATE KINASE"/>
    <property type="match status" value="1"/>
</dbReference>
<reference evidence="13 14" key="1">
    <citation type="journal article" date="2010" name="Appl. Environ. Microbiol.">
        <title>Targeted chromosomal knockouts in Mycoplasma pneumoniae.</title>
        <authorList>
            <person name="Krishnakumar R."/>
            <person name="Assad-Garcia N."/>
            <person name="Benders G.A."/>
            <person name="Phan Q."/>
            <person name="Montague M.G."/>
            <person name="Glass J.I."/>
        </authorList>
    </citation>
    <scope>NUCLEOTIDE SEQUENCE [LARGE SCALE GENOMIC DNA]</scope>
    <source>
        <strain evidence="14">ATCC 15531 / DSM 22911 / NBRC 14401 / NCTC 10119 / FH</strain>
    </source>
</reference>
<comment type="function">
    <text evidence="10 11">Phosphorylation of dTMP to form dTDP in both de novo and salvage pathways of dTTP synthesis.</text>
</comment>
<dbReference type="GO" id="GO:0006227">
    <property type="term" value="P:dUDP biosynthetic process"/>
    <property type="evidence" value="ECO:0007669"/>
    <property type="project" value="TreeGrafter"/>
</dbReference>
<dbReference type="GO" id="GO:0004798">
    <property type="term" value="F:dTMP kinase activity"/>
    <property type="evidence" value="ECO:0007669"/>
    <property type="project" value="UniProtKB-UniRule"/>
</dbReference>
<evidence type="ECO:0000256" key="10">
    <source>
        <dbReference type="ARBA" id="ARBA00057735"/>
    </source>
</evidence>
<dbReference type="FunFam" id="3.40.50.300:FF:000225">
    <property type="entry name" value="Thymidylate kinase"/>
    <property type="match status" value="1"/>
</dbReference>
<dbReference type="SUPFAM" id="SSF52540">
    <property type="entry name" value="P-loop containing nucleoside triphosphate hydrolases"/>
    <property type="match status" value="1"/>
</dbReference>
<dbReference type="CDD" id="cd01672">
    <property type="entry name" value="TMPK"/>
    <property type="match status" value="1"/>
</dbReference>
<dbReference type="HOGENOM" id="CLU_049131_0_2_14"/>
<gene>
    <name evidence="11 13" type="primary">tmk</name>
    <name evidence="13" type="ordered locus">MPNE_0007</name>
</gene>
<evidence type="ECO:0000256" key="8">
    <source>
        <dbReference type="ARBA" id="ARBA00022840"/>
    </source>
</evidence>